<dbReference type="GO" id="GO:0005886">
    <property type="term" value="C:plasma membrane"/>
    <property type="evidence" value="ECO:0007669"/>
    <property type="project" value="UniProtKB-SubCell"/>
</dbReference>
<gene>
    <name evidence="14" type="ORF">NS506_02215</name>
</gene>
<keyword evidence="9 13" id="KW-1133">Transmembrane helix</keyword>
<evidence type="ECO:0000256" key="13">
    <source>
        <dbReference type="SAM" id="Phobius"/>
    </source>
</evidence>
<evidence type="ECO:0000313" key="14">
    <source>
        <dbReference type="EMBL" id="APA96281.1"/>
    </source>
</evidence>
<dbReference type="PANTHER" id="PTHR43298:SF2">
    <property type="entry name" value="FMN_FAD EXPORTER YEEO-RELATED"/>
    <property type="match status" value="1"/>
</dbReference>
<evidence type="ECO:0000256" key="9">
    <source>
        <dbReference type="ARBA" id="ARBA00022989"/>
    </source>
</evidence>
<dbReference type="GO" id="GO:0015297">
    <property type="term" value="F:antiporter activity"/>
    <property type="evidence" value="ECO:0007669"/>
    <property type="project" value="UniProtKB-KW"/>
</dbReference>
<reference evidence="14 15" key="1">
    <citation type="submission" date="2016-10" db="EMBL/GenBank/DDBJ databases">
        <title>Genome sequence of Nocardia seriolae strain EM150506, isolated from Anguila japonica.</title>
        <authorList>
            <person name="Han H.-J."/>
        </authorList>
    </citation>
    <scope>NUCLEOTIDE SEQUENCE [LARGE SCALE GENOMIC DNA]</scope>
    <source>
        <strain evidence="14 15">EM150506</strain>
    </source>
</reference>
<dbReference type="InterPro" id="IPR002528">
    <property type="entry name" value="MATE_fam"/>
</dbReference>
<evidence type="ECO:0000256" key="8">
    <source>
        <dbReference type="ARBA" id="ARBA00022692"/>
    </source>
</evidence>
<dbReference type="InterPro" id="IPR050222">
    <property type="entry name" value="MATE_MdtK"/>
</dbReference>
<keyword evidence="10" id="KW-0406">Ion transport</keyword>
<dbReference type="PANTHER" id="PTHR43298">
    <property type="entry name" value="MULTIDRUG RESISTANCE PROTEIN NORM-RELATED"/>
    <property type="match status" value="1"/>
</dbReference>
<dbReference type="Pfam" id="PF01554">
    <property type="entry name" value="MatE"/>
    <property type="match status" value="2"/>
</dbReference>
<evidence type="ECO:0000256" key="1">
    <source>
        <dbReference type="ARBA" id="ARBA00003408"/>
    </source>
</evidence>
<evidence type="ECO:0000256" key="7">
    <source>
        <dbReference type="ARBA" id="ARBA00022475"/>
    </source>
</evidence>
<evidence type="ECO:0000313" key="15">
    <source>
        <dbReference type="Proteomes" id="UP000180166"/>
    </source>
</evidence>
<organism evidence="14 15">
    <name type="scientific">Nocardia seriolae</name>
    <dbReference type="NCBI Taxonomy" id="37332"/>
    <lineage>
        <taxon>Bacteria</taxon>
        <taxon>Bacillati</taxon>
        <taxon>Actinomycetota</taxon>
        <taxon>Actinomycetes</taxon>
        <taxon>Mycobacteriales</taxon>
        <taxon>Nocardiaceae</taxon>
        <taxon>Nocardia</taxon>
    </lineage>
</organism>
<evidence type="ECO:0000256" key="12">
    <source>
        <dbReference type="ARBA" id="ARBA00031636"/>
    </source>
</evidence>
<comment type="function">
    <text evidence="1">Multidrug efflux pump.</text>
</comment>
<sequence length="474" mass="50027">MTIRWNHYRSIIAVGAPLAGLQLAQVALTTVDLAMMGGLGLAAVAAGGLALLLYNQVRTMCVGMVTGVGNMIAAAAGGSETRTRTVELDDQARAEISGLLRAGLGVATLTAALGSSILIALGFALRWFGQEPVVLELIRPILWALAPGLMPMLWLNVLRQFAVGMRRAGSLLRVTLASIAVNAFLNALFVFGWLGIPTLGLAGIGLSTTLVQVWTCATYLRTVRRDPTLGGVLTLKAWRADRNTMRAIVRMGAPISFTYGAEAAITSVATILMGGFGVVALAASNIVNQLAYIVYQVNIGLSQGSSILVSRAVGKDEIHRVADIARRTVTLGAAFMTAVGLLYILFPTLVLTPFLGDHRNNPEVIAAASALLCFAIAQQYCKGSQNLCVGLLRGLGNTKAGMHSTLAGYFVVGIPSMVLFAHGLDLRGPGIWLGLCMGFATTTVLVWRSFRQEIRKTSGDHEMPTGARAGGHAR</sequence>
<evidence type="ECO:0000256" key="11">
    <source>
        <dbReference type="ARBA" id="ARBA00023136"/>
    </source>
</evidence>
<evidence type="ECO:0000256" key="3">
    <source>
        <dbReference type="ARBA" id="ARBA00010199"/>
    </source>
</evidence>
<feature type="transmembrane region" description="Helical" evidence="13">
    <location>
        <begin position="200"/>
        <end position="220"/>
    </location>
</feature>
<proteinExistence type="inferred from homology"/>
<feature type="transmembrane region" description="Helical" evidence="13">
    <location>
        <begin position="402"/>
        <end position="424"/>
    </location>
</feature>
<evidence type="ECO:0000256" key="5">
    <source>
        <dbReference type="ARBA" id="ARBA00022448"/>
    </source>
</evidence>
<feature type="transmembrane region" description="Helical" evidence="13">
    <location>
        <begin position="36"/>
        <end position="54"/>
    </location>
</feature>
<dbReference type="AlphaFoldDB" id="A0ABC8AQ17"/>
<feature type="transmembrane region" description="Helical" evidence="13">
    <location>
        <begin position="364"/>
        <end position="381"/>
    </location>
</feature>
<keyword evidence="11 13" id="KW-0472">Membrane</keyword>
<evidence type="ECO:0000256" key="6">
    <source>
        <dbReference type="ARBA" id="ARBA00022449"/>
    </source>
</evidence>
<comment type="similarity">
    <text evidence="3">Belongs to the multi antimicrobial extrusion (MATE) (TC 2.A.66.1) family.</text>
</comment>
<comment type="subcellular location">
    <subcellularLocation>
        <location evidence="2">Cell membrane</location>
        <topology evidence="2">Multi-pass membrane protein</topology>
    </subcellularLocation>
</comment>
<feature type="transmembrane region" description="Helical" evidence="13">
    <location>
        <begin position="430"/>
        <end position="447"/>
    </location>
</feature>
<evidence type="ECO:0000256" key="10">
    <source>
        <dbReference type="ARBA" id="ARBA00023065"/>
    </source>
</evidence>
<feature type="transmembrane region" description="Helical" evidence="13">
    <location>
        <begin position="102"/>
        <end position="125"/>
    </location>
</feature>
<feature type="transmembrane region" description="Helical" evidence="13">
    <location>
        <begin position="137"/>
        <end position="158"/>
    </location>
</feature>
<name>A0ABC8AQ17_9NOCA</name>
<protein>
    <recommendedName>
        <fullName evidence="4">Probable multidrug resistance protein NorM</fullName>
    </recommendedName>
    <alternativeName>
        <fullName evidence="12">Multidrug-efflux transporter</fullName>
    </alternativeName>
</protein>
<dbReference type="RefSeq" id="WP_052086885.1">
    <property type="nucleotide sequence ID" value="NZ_AP017900.1"/>
</dbReference>
<dbReference type="GO" id="GO:0006811">
    <property type="term" value="P:monoatomic ion transport"/>
    <property type="evidence" value="ECO:0007669"/>
    <property type="project" value="UniProtKB-KW"/>
</dbReference>
<feature type="transmembrane region" description="Helical" evidence="13">
    <location>
        <begin position="289"/>
        <end position="309"/>
    </location>
</feature>
<keyword evidence="6" id="KW-0050">Antiport</keyword>
<dbReference type="KEGG" id="nsr:NS506_02215"/>
<keyword evidence="8 13" id="KW-0812">Transmembrane</keyword>
<evidence type="ECO:0000256" key="4">
    <source>
        <dbReference type="ARBA" id="ARBA00020268"/>
    </source>
</evidence>
<dbReference type="NCBIfam" id="TIGR00797">
    <property type="entry name" value="matE"/>
    <property type="match status" value="1"/>
</dbReference>
<dbReference type="PIRSF" id="PIRSF006603">
    <property type="entry name" value="DinF"/>
    <property type="match status" value="1"/>
</dbReference>
<dbReference type="Proteomes" id="UP000180166">
    <property type="component" value="Chromosome"/>
</dbReference>
<dbReference type="GeneID" id="93370002"/>
<feature type="transmembrane region" description="Helical" evidence="13">
    <location>
        <begin position="329"/>
        <end position="352"/>
    </location>
</feature>
<keyword evidence="7" id="KW-1003">Cell membrane</keyword>
<keyword evidence="5" id="KW-0813">Transport</keyword>
<dbReference type="EMBL" id="CP017839">
    <property type="protein sequence ID" value="APA96281.1"/>
    <property type="molecule type" value="Genomic_DNA"/>
</dbReference>
<evidence type="ECO:0000256" key="2">
    <source>
        <dbReference type="ARBA" id="ARBA00004651"/>
    </source>
</evidence>
<feature type="transmembrane region" description="Helical" evidence="13">
    <location>
        <begin position="259"/>
        <end position="283"/>
    </location>
</feature>
<dbReference type="InterPro" id="IPR048279">
    <property type="entry name" value="MdtK-like"/>
</dbReference>
<accession>A0ABC8AQ17</accession>
<feature type="transmembrane region" description="Helical" evidence="13">
    <location>
        <begin position="170"/>
        <end position="194"/>
    </location>
</feature>